<protein>
    <submittedName>
        <fullName evidence="1">HET-domain-containing protein</fullName>
    </submittedName>
</protein>
<organism evidence="1 2">
    <name type="scientific">Lindgomyces ingoldianus</name>
    <dbReference type="NCBI Taxonomy" id="673940"/>
    <lineage>
        <taxon>Eukaryota</taxon>
        <taxon>Fungi</taxon>
        <taxon>Dikarya</taxon>
        <taxon>Ascomycota</taxon>
        <taxon>Pezizomycotina</taxon>
        <taxon>Dothideomycetes</taxon>
        <taxon>Pleosporomycetidae</taxon>
        <taxon>Pleosporales</taxon>
        <taxon>Lindgomycetaceae</taxon>
        <taxon>Lindgomyces</taxon>
    </lineage>
</organism>
<evidence type="ECO:0000313" key="1">
    <source>
        <dbReference type="EMBL" id="KAF2473615.1"/>
    </source>
</evidence>
<dbReference type="Proteomes" id="UP000799755">
    <property type="component" value="Unassembled WGS sequence"/>
</dbReference>
<gene>
    <name evidence="1" type="ORF">BDR25DRAFT_162494</name>
</gene>
<comment type="caution">
    <text evidence="1">The sequence shown here is derived from an EMBL/GenBank/DDBJ whole genome shotgun (WGS) entry which is preliminary data.</text>
</comment>
<proteinExistence type="predicted"/>
<accession>A0ACB6R5N0</accession>
<reference evidence="1" key="1">
    <citation type="journal article" date="2020" name="Stud. Mycol.">
        <title>101 Dothideomycetes genomes: a test case for predicting lifestyles and emergence of pathogens.</title>
        <authorList>
            <person name="Haridas S."/>
            <person name="Albert R."/>
            <person name="Binder M."/>
            <person name="Bloem J."/>
            <person name="Labutti K."/>
            <person name="Salamov A."/>
            <person name="Andreopoulos B."/>
            <person name="Baker S."/>
            <person name="Barry K."/>
            <person name="Bills G."/>
            <person name="Bluhm B."/>
            <person name="Cannon C."/>
            <person name="Castanera R."/>
            <person name="Culley D."/>
            <person name="Daum C."/>
            <person name="Ezra D."/>
            <person name="Gonzalez J."/>
            <person name="Henrissat B."/>
            <person name="Kuo A."/>
            <person name="Liang C."/>
            <person name="Lipzen A."/>
            <person name="Lutzoni F."/>
            <person name="Magnuson J."/>
            <person name="Mondo S."/>
            <person name="Nolan M."/>
            <person name="Ohm R."/>
            <person name="Pangilinan J."/>
            <person name="Park H.-J."/>
            <person name="Ramirez L."/>
            <person name="Alfaro M."/>
            <person name="Sun H."/>
            <person name="Tritt A."/>
            <person name="Yoshinaga Y."/>
            <person name="Zwiers L.-H."/>
            <person name="Turgeon B."/>
            <person name="Goodwin S."/>
            <person name="Spatafora J."/>
            <person name="Crous P."/>
            <person name="Grigoriev I."/>
        </authorList>
    </citation>
    <scope>NUCLEOTIDE SEQUENCE</scope>
    <source>
        <strain evidence="1">ATCC 200398</strain>
    </source>
</reference>
<dbReference type="EMBL" id="MU003499">
    <property type="protein sequence ID" value="KAF2473615.1"/>
    <property type="molecule type" value="Genomic_DNA"/>
</dbReference>
<keyword evidence="2" id="KW-1185">Reference proteome</keyword>
<feature type="non-terminal residue" evidence="1">
    <location>
        <position position="290"/>
    </location>
</feature>
<name>A0ACB6R5N0_9PLEO</name>
<evidence type="ECO:0000313" key="2">
    <source>
        <dbReference type="Proteomes" id="UP000799755"/>
    </source>
</evidence>
<sequence>MAESDPENSSIPYDYSSLESEYHIRIIRLEPSLDRHAPLRFSFEHGRLADLQHNYEAISYTWGDPSFLHRLYSAVDNTFLGITKNLDAALRRFRDAVHVRLLWADAVCINQSDDEEKAFQIPLMKEIYQGARQVLVWLGGGFQEEAAVRFLYAASRKPRDPLPTSEESRTIVLRQLFAFFNLPYFGRRWIIQEIVLNPDCSLYCGRAEISWIRFMAAIESLNNMASALKTLSGVPFETLETLFSLWQFWTRLPFLAKDGHRDKNVRKILTILNRFDAFQCSEPRDRLYAL</sequence>